<comment type="caution">
    <text evidence="2">The sequence shown here is derived from an EMBL/GenBank/DDBJ whole genome shotgun (WGS) entry which is preliminary data.</text>
</comment>
<dbReference type="Proteomes" id="UP000590647">
    <property type="component" value="Unassembled WGS sequence"/>
</dbReference>
<organism evidence="2 3">
    <name type="scientific">Streptomyces caelestis</name>
    <dbReference type="NCBI Taxonomy" id="36816"/>
    <lineage>
        <taxon>Bacteria</taxon>
        <taxon>Bacillati</taxon>
        <taxon>Actinomycetota</taxon>
        <taxon>Actinomycetes</taxon>
        <taxon>Kitasatosporales</taxon>
        <taxon>Streptomycetaceae</taxon>
        <taxon>Streptomyces</taxon>
    </lineage>
</organism>
<sequence>MPVVPPARRAGTRTAVHAALTLAGTTLSGVPAVAAPIPGDDGDVKIQVAGTPPHRTPGGRPEARRLVPAGRLAG</sequence>
<dbReference type="RefSeq" id="WP_260423321.1">
    <property type="nucleotide sequence ID" value="NZ_JBIVJI010000011.1"/>
</dbReference>
<dbReference type="AlphaFoldDB" id="A0A7W9H104"/>
<proteinExistence type="predicted"/>
<dbReference type="EMBL" id="JACHNE010000001">
    <property type="protein sequence ID" value="MBB5793700.1"/>
    <property type="molecule type" value="Genomic_DNA"/>
</dbReference>
<feature type="compositionally biased region" description="Low complexity" evidence="1">
    <location>
        <begin position="50"/>
        <end position="60"/>
    </location>
</feature>
<accession>A0A7W9H104</accession>
<evidence type="ECO:0000313" key="2">
    <source>
        <dbReference type="EMBL" id="MBB5793700.1"/>
    </source>
</evidence>
<name>A0A7W9H104_9ACTN</name>
<evidence type="ECO:0000313" key="3">
    <source>
        <dbReference type="Proteomes" id="UP000590647"/>
    </source>
</evidence>
<reference evidence="2 3" key="1">
    <citation type="submission" date="2020-08" db="EMBL/GenBank/DDBJ databases">
        <title>Sequencing the genomes of 1000 actinobacteria strains.</title>
        <authorList>
            <person name="Klenk H.-P."/>
        </authorList>
    </citation>
    <scope>NUCLEOTIDE SEQUENCE [LARGE SCALE GENOMIC DNA]</scope>
    <source>
        <strain evidence="2 3">DSM 40084</strain>
    </source>
</reference>
<evidence type="ECO:0000256" key="1">
    <source>
        <dbReference type="SAM" id="MobiDB-lite"/>
    </source>
</evidence>
<protein>
    <submittedName>
        <fullName evidence="2">Uncharacterized protein</fullName>
    </submittedName>
</protein>
<keyword evidence="3" id="KW-1185">Reference proteome</keyword>
<gene>
    <name evidence="2" type="ORF">HDA41_001664</name>
</gene>
<feature type="region of interest" description="Disordered" evidence="1">
    <location>
        <begin position="50"/>
        <end position="74"/>
    </location>
</feature>